<dbReference type="AlphaFoldDB" id="A0A9J5YFI9"/>
<gene>
    <name evidence="1" type="ORF">H5410_030877</name>
</gene>
<dbReference type="Proteomes" id="UP000824120">
    <property type="component" value="Chromosome 6"/>
</dbReference>
<protein>
    <submittedName>
        <fullName evidence="1">Uncharacterized protein</fullName>
    </submittedName>
</protein>
<evidence type="ECO:0000313" key="1">
    <source>
        <dbReference type="EMBL" id="KAG5599507.1"/>
    </source>
</evidence>
<sequence length="81" mass="8784">MFLVPSSNFIRKVLKVDGPSSLYDVVLKSAPPTPIHVAQARSFLIDGLIISLSKFQPSSGVEGTTAMPASHATVEPMPWRY</sequence>
<reference evidence="1 2" key="1">
    <citation type="submission" date="2020-09" db="EMBL/GenBank/DDBJ databases">
        <title>De no assembly of potato wild relative species, Solanum commersonii.</title>
        <authorList>
            <person name="Cho K."/>
        </authorList>
    </citation>
    <scope>NUCLEOTIDE SEQUENCE [LARGE SCALE GENOMIC DNA]</scope>
    <source>
        <strain evidence="1">LZ3.2</strain>
        <tissue evidence="1">Leaf</tissue>
    </source>
</reference>
<keyword evidence="2" id="KW-1185">Reference proteome</keyword>
<dbReference type="EMBL" id="JACXVP010000006">
    <property type="protein sequence ID" value="KAG5599507.1"/>
    <property type="molecule type" value="Genomic_DNA"/>
</dbReference>
<comment type="caution">
    <text evidence="1">The sequence shown here is derived from an EMBL/GenBank/DDBJ whole genome shotgun (WGS) entry which is preliminary data.</text>
</comment>
<proteinExistence type="predicted"/>
<name>A0A9J5YFI9_SOLCO</name>
<organism evidence="1 2">
    <name type="scientific">Solanum commersonii</name>
    <name type="common">Commerson's wild potato</name>
    <name type="synonym">Commerson's nightshade</name>
    <dbReference type="NCBI Taxonomy" id="4109"/>
    <lineage>
        <taxon>Eukaryota</taxon>
        <taxon>Viridiplantae</taxon>
        <taxon>Streptophyta</taxon>
        <taxon>Embryophyta</taxon>
        <taxon>Tracheophyta</taxon>
        <taxon>Spermatophyta</taxon>
        <taxon>Magnoliopsida</taxon>
        <taxon>eudicotyledons</taxon>
        <taxon>Gunneridae</taxon>
        <taxon>Pentapetalae</taxon>
        <taxon>asterids</taxon>
        <taxon>lamiids</taxon>
        <taxon>Solanales</taxon>
        <taxon>Solanaceae</taxon>
        <taxon>Solanoideae</taxon>
        <taxon>Solaneae</taxon>
        <taxon>Solanum</taxon>
    </lineage>
</organism>
<feature type="non-terminal residue" evidence="1">
    <location>
        <position position="81"/>
    </location>
</feature>
<evidence type="ECO:0000313" key="2">
    <source>
        <dbReference type="Proteomes" id="UP000824120"/>
    </source>
</evidence>
<accession>A0A9J5YFI9</accession>